<dbReference type="SUPFAM" id="SSF49879">
    <property type="entry name" value="SMAD/FHA domain"/>
    <property type="match status" value="1"/>
</dbReference>
<evidence type="ECO:0000313" key="2">
    <source>
        <dbReference type="EMBL" id="CDM67134.1"/>
    </source>
</evidence>
<dbReference type="Pfam" id="PF00498">
    <property type="entry name" value="FHA"/>
    <property type="match status" value="1"/>
</dbReference>
<dbReference type="InterPro" id="IPR008984">
    <property type="entry name" value="SMAD_FHA_dom_sf"/>
</dbReference>
<sequence>MGLLESIRRWIDGADLDDSLAELDERKRPQRIWEEFLIRIAREVEAVMQREMFTPPGGPTYLPREYIVYLSNEDDKEWRGDKRRGLEQGLRHILAERARELSGRTQLATRSFVVELRVDGTLNKGEFRVQPIWDETEAGRTTVLPRQQIAQTESFQSDLGSSESETTIVRPRPIELYSIEIWRNGIRQAIVPITKAEISIGRGSRSIAVDLPITGDPEVSRLHAILSRDDQGRFWLTAKGRNPTLVNGREIPREEPTAISPDEKIEICSFTLIIKPKDFEAHRQEP</sequence>
<keyword evidence="3" id="KW-1185">Reference proteome</keyword>
<reference evidence="2 3" key="1">
    <citation type="submission" date="2013-12" db="EMBL/GenBank/DDBJ databases">
        <authorList>
            <person name="Stott M."/>
        </authorList>
    </citation>
    <scope>NUCLEOTIDE SEQUENCE [LARGE SCALE GENOMIC DNA]</scope>
    <source>
        <strain evidence="2 3">K22</strain>
    </source>
</reference>
<dbReference type="OrthoDB" id="100647at2"/>
<proteinExistence type="predicted"/>
<dbReference type="STRING" id="454194.PYK22_03183"/>
<dbReference type="AlphaFoldDB" id="A0A0B6X3S0"/>
<reference evidence="2 3" key="2">
    <citation type="submission" date="2015-01" db="EMBL/GenBank/DDBJ databases">
        <title>Complete genome sequence of Pyrinomonas methylaliphatogenes type strain K22T.</title>
        <authorList>
            <person name="Lee K.C.Y."/>
            <person name="Power J.F."/>
            <person name="Dunfield P.F."/>
            <person name="Morgan X.C."/>
            <person name="Huttenhower C."/>
            <person name="Stott M.B."/>
        </authorList>
    </citation>
    <scope>NUCLEOTIDE SEQUENCE [LARGE SCALE GENOMIC DNA]</scope>
    <source>
        <strain evidence="2 3">K22</strain>
    </source>
</reference>
<evidence type="ECO:0000259" key="1">
    <source>
        <dbReference type="PROSITE" id="PS50006"/>
    </source>
</evidence>
<organism evidence="2 3">
    <name type="scientific">Pyrinomonas methylaliphatogenes</name>
    <dbReference type="NCBI Taxonomy" id="454194"/>
    <lineage>
        <taxon>Bacteria</taxon>
        <taxon>Pseudomonadati</taxon>
        <taxon>Acidobacteriota</taxon>
        <taxon>Blastocatellia</taxon>
        <taxon>Blastocatellales</taxon>
        <taxon>Pyrinomonadaceae</taxon>
        <taxon>Pyrinomonas</taxon>
    </lineage>
</organism>
<accession>A0A0B6X3S0</accession>
<dbReference type="Proteomes" id="UP000031518">
    <property type="component" value="Unassembled WGS sequence"/>
</dbReference>
<dbReference type="InterPro" id="IPR042287">
    <property type="entry name" value="FhaA_N_sf"/>
</dbReference>
<dbReference type="SMART" id="SM00240">
    <property type="entry name" value="FHA"/>
    <property type="match status" value="1"/>
</dbReference>
<feature type="domain" description="FHA" evidence="1">
    <location>
        <begin position="198"/>
        <end position="251"/>
    </location>
</feature>
<dbReference type="Gene3D" id="3.30.2320.60">
    <property type="entry name" value="FhaA, phosphopeptide-binding domain (DUF3662)"/>
    <property type="match status" value="1"/>
</dbReference>
<dbReference type="RefSeq" id="WP_041979373.1">
    <property type="nucleotide sequence ID" value="NZ_CBXV010000009.1"/>
</dbReference>
<dbReference type="Pfam" id="PF12401">
    <property type="entry name" value="FhaA_N"/>
    <property type="match status" value="1"/>
</dbReference>
<dbReference type="InterPro" id="IPR000253">
    <property type="entry name" value="FHA_dom"/>
</dbReference>
<evidence type="ECO:0000313" key="3">
    <source>
        <dbReference type="Proteomes" id="UP000031518"/>
    </source>
</evidence>
<name>A0A0B6X3S0_9BACT</name>
<protein>
    <submittedName>
        <fullName evidence="2">FHA domain-containing protein</fullName>
    </submittedName>
</protein>
<dbReference type="CDD" id="cd00060">
    <property type="entry name" value="FHA"/>
    <property type="match status" value="1"/>
</dbReference>
<dbReference type="Gene3D" id="2.60.200.20">
    <property type="match status" value="1"/>
</dbReference>
<gene>
    <name evidence="2" type="ORF">PYK22_03183</name>
</gene>
<dbReference type="EMBL" id="CBXV010000009">
    <property type="protein sequence ID" value="CDM67134.1"/>
    <property type="molecule type" value="Genomic_DNA"/>
</dbReference>
<dbReference type="PROSITE" id="PS50006">
    <property type="entry name" value="FHA_DOMAIN"/>
    <property type="match status" value="1"/>
</dbReference>
<dbReference type="InterPro" id="IPR022128">
    <property type="entry name" value="FhaA_N"/>
</dbReference>